<reference evidence="2" key="1">
    <citation type="journal article" date="2012" name="Proc. Natl. Acad. Sci. U.S.A.">
        <title>Antigenic diversity is generated by distinct evolutionary mechanisms in African trypanosome species.</title>
        <authorList>
            <person name="Jackson A.P."/>
            <person name="Berry A."/>
            <person name="Aslett M."/>
            <person name="Allison H.C."/>
            <person name="Burton P."/>
            <person name="Vavrova-Anderson J."/>
            <person name="Brown R."/>
            <person name="Browne H."/>
            <person name="Corton N."/>
            <person name="Hauser H."/>
            <person name="Gamble J."/>
            <person name="Gilderthorp R."/>
            <person name="Marcello L."/>
            <person name="McQuillan J."/>
            <person name="Otto T.D."/>
            <person name="Quail M.A."/>
            <person name="Sanders M.J."/>
            <person name="van Tonder A."/>
            <person name="Ginger M.L."/>
            <person name="Field M.C."/>
            <person name="Barry J.D."/>
            <person name="Hertz-Fowler C."/>
            <person name="Berriman M."/>
        </authorList>
    </citation>
    <scope>NUCLEOTIDE SEQUENCE</scope>
    <source>
        <strain evidence="2">IL3000</strain>
    </source>
</reference>
<sequence>MGLRENDRNLIQTKREGLRSKRKCVNVSQHQCRIAGTYLHRRTNRKEGGRFKTKKIGEREQKNILIAEKETKSRAKRRSKWGCNEEEEKHRSTQETECRASFRNEKLRGRPSKETIYNAFMQCTHVIATNNGGKGAARHTHICTYIHALLCRHPLPKHTPLLSSAQCSLPLDAFQRFHPAPPPDTSQHLSPPPRKWRKMCN</sequence>
<evidence type="ECO:0000256" key="1">
    <source>
        <dbReference type="SAM" id="MobiDB-lite"/>
    </source>
</evidence>
<accession>G0UN25</accession>
<name>G0UN25_TRYCI</name>
<dbReference type="VEuPathDB" id="TriTrypDB:TcIL3000_6_110"/>
<evidence type="ECO:0000313" key="2">
    <source>
        <dbReference type="EMBL" id="CCC90785.1"/>
    </source>
</evidence>
<gene>
    <name evidence="2" type="ORF">TCIL3000_6_110</name>
</gene>
<protein>
    <submittedName>
        <fullName evidence="2">Uncharacterized protein</fullName>
    </submittedName>
</protein>
<organism evidence="2">
    <name type="scientific">Trypanosoma congolense (strain IL3000)</name>
    <dbReference type="NCBI Taxonomy" id="1068625"/>
    <lineage>
        <taxon>Eukaryota</taxon>
        <taxon>Discoba</taxon>
        <taxon>Euglenozoa</taxon>
        <taxon>Kinetoplastea</taxon>
        <taxon>Metakinetoplastina</taxon>
        <taxon>Trypanosomatida</taxon>
        <taxon>Trypanosomatidae</taxon>
        <taxon>Trypanosoma</taxon>
        <taxon>Nannomonas</taxon>
    </lineage>
</organism>
<proteinExistence type="predicted"/>
<feature type="region of interest" description="Disordered" evidence="1">
    <location>
        <begin position="178"/>
        <end position="201"/>
    </location>
</feature>
<dbReference type="AlphaFoldDB" id="G0UN25"/>
<dbReference type="EMBL" id="HE575319">
    <property type="protein sequence ID" value="CCC90785.1"/>
    <property type="molecule type" value="Genomic_DNA"/>
</dbReference>